<dbReference type="PROSITE" id="PS51736">
    <property type="entry name" value="RECOMBINASES_3"/>
    <property type="match status" value="1"/>
</dbReference>
<sequence>MSEMMYDITIAYAQLERNLIGERVKTGMDQAKCEGKTLGRFRITKDPKRAQQLTQAV</sequence>
<organism evidence="2 3">
    <name type="scientific">Sulfobacillus benefaciens</name>
    <dbReference type="NCBI Taxonomy" id="453960"/>
    <lineage>
        <taxon>Bacteria</taxon>
        <taxon>Bacillati</taxon>
        <taxon>Bacillota</taxon>
        <taxon>Clostridia</taxon>
        <taxon>Eubacteriales</taxon>
        <taxon>Clostridiales Family XVII. Incertae Sedis</taxon>
        <taxon>Sulfobacillus</taxon>
    </lineage>
</organism>
<dbReference type="Pfam" id="PF00239">
    <property type="entry name" value="Resolvase"/>
    <property type="match status" value="1"/>
</dbReference>
<dbReference type="EMBL" id="PXYT01000030">
    <property type="protein sequence ID" value="PSR27004.1"/>
    <property type="molecule type" value="Genomic_DNA"/>
</dbReference>
<dbReference type="Proteomes" id="UP000242699">
    <property type="component" value="Unassembled WGS sequence"/>
</dbReference>
<dbReference type="Gene3D" id="3.40.50.1390">
    <property type="entry name" value="Resolvase, N-terminal catalytic domain"/>
    <property type="match status" value="1"/>
</dbReference>
<reference evidence="2 3" key="1">
    <citation type="journal article" date="2014" name="BMC Genomics">
        <title>Comparison of environmental and isolate Sulfobacillus genomes reveals diverse carbon, sulfur, nitrogen, and hydrogen metabolisms.</title>
        <authorList>
            <person name="Justice N.B."/>
            <person name="Norman A."/>
            <person name="Brown C.T."/>
            <person name="Singh A."/>
            <person name="Thomas B.C."/>
            <person name="Banfield J.F."/>
        </authorList>
    </citation>
    <scope>NUCLEOTIDE SEQUENCE [LARGE SCALE GENOMIC DNA]</scope>
    <source>
        <strain evidence="2">AMDSBA1</strain>
    </source>
</reference>
<gene>
    <name evidence="2" type="ORF">C7B43_12610</name>
</gene>
<evidence type="ECO:0000259" key="1">
    <source>
        <dbReference type="PROSITE" id="PS51736"/>
    </source>
</evidence>
<dbReference type="AlphaFoldDB" id="A0A2T2WXP7"/>
<proteinExistence type="predicted"/>
<comment type="caution">
    <text evidence="2">The sequence shown here is derived from an EMBL/GenBank/DDBJ whole genome shotgun (WGS) entry which is preliminary data.</text>
</comment>
<protein>
    <recommendedName>
        <fullName evidence="1">Resolvase/invertase-type recombinase catalytic domain-containing protein</fullName>
    </recommendedName>
</protein>
<dbReference type="InterPro" id="IPR036162">
    <property type="entry name" value="Resolvase-like_N_sf"/>
</dbReference>
<name>A0A2T2WXP7_9FIRM</name>
<accession>A0A2T2WXP7</accession>
<dbReference type="GO" id="GO:0000150">
    <property type="term" value="F:DNA strand exchange activity"/>
    <property type="evidence" value="ECO:0007669"/>
    <property type="project" value="InterPro"/>
</dbReference>
<dbReference type="InterPro" id="IPR006119">
    <property type="entry name" value="Resolv_N"/>
</dbReference>
<dbReference type="SUPFAM" id="SSF53041">
    <property type="entry name" value="Resolvase-like"/>
    <property type="match status" value="1"/>
</dbReference>
<evidence type="ECO:0000313" key="2">
    <source>
        <dbReference type="EMBL" id="PSR27004.1"/>
    </source>
</evidence>
<dbReference type="GO" id="GO:0003677">
    <property type="term" value="F:DNA binding"/>
    <property type="evidence" value="ECO:0007669"/>
    <property type="project" value="InterPro"/>
</dbReference>
<evidence type="ECO:0000313" key="3">
    <source>
        <dbReference type="Proteomes" id="UP000242699"/>
    </source>
</evidence>
<feature type="domain" description="Resolvase/invertase-type recombinase catalytic" evidence="1">
    <location>
        <begin position="1"/>
        <end position="35"/>
    </location>
</feature>